<reference evidence="2" key="1">
    <citation type="submission" date="2020-10" db="EMBL/GenBank/DDBJ databases">
        <title>Phylogeny of dyella-like bacteria.</title>
        <authorList>
            <person name="Fu J."/>
        </authorList>
    </citation>
    <scope>NUCLEOTIDE SEQUENCE</scope>
    <source>
        <strain evidence="2">DHON07</strain>
    </source>
</reference>
<comment type="caution">
    <text evidence="2">The sequence shown here is derived from an EMBL/GenBank/DDBJ whole genome shotgun (WGS) entry which is preliminary data.</text>
</comment>
<keyword evidence="3" id="KW-1185">Reference proteome</keyword>
<dbReference type="Pfam" id="PF07603">
    <property type="entry name" value="Lcl_C"/>
    <property type="match status" value="1"/>
</dbReference>
<protein>
    <submittedName>
        <fullName evidence="2">DUF1566 domain-containing protein</fullName>
    </submittedName>
</protein>
<name>A0ABS2KLD3_9GAMM</name>
<feature type="domain" description="Lcl C-terminal" evidence="1">
    <location>
        <begin position="40"/>
        <end position="136"/>
    </location>
</feature>
<sequence>MTFIKHKLGADLQPVETGHVIVHNETLGLYESVNAPGFDQRMNDADTDAAVAKLNADSYLGITTWRRPEPWESLTQVKYVDEDVMADRDFYPDMQGAYYWTGQTVPWSTSFVFAVYFDGGSVYDLTRYYRAFCRPVASVPARQ</sequence>
<accession>A0ABS2KLD3</accession>
<evidence type="ECO:0000259" key="1">
    <source>
        <dbReference type="Pfam" id="PF07603"/>
    </source>
</evidence>
<proteinExistence type="predicted"/>
<evidence type="ECO:0000313" key="2">
    <source>
        <dbReference type="EMBL" id="MBM7131592.1"/>
    </source>
</evidence>
<organism evidence="2 3">
    <name type="scientific">Dyella mobilis</name>
    <dbReference type="NCBI Taxonomy" id="1849582"/>
    <lineage>
        <taxon>Bacteria</taxon>
        <taxon>Pseudomonadati</taxon>
        <taxon>Pseudomonadota</taxon>
        <taxon>Gammaproteobacteria</taxon>
        <taxon>Lysobacterales</taxon>
        <taxon>Rhodanobacteraceae</taxon>
        <taxon>Dyella</taxon>
    </lineage>
</organism>
<dbReference type="Proteomes" id="UP001430193">
    <property type="component" value="Unassembled WGS sequence"/>
</dbReference>
<evidence type="ECO:0000313" key="3">
    <source>
        <dbReference type="Proteomes" id="UP001430193"/>
    </source>
</evidence>
<dbReference type="RefSeq" id="WP_204633151.1">
    <property type="nucleotide sequence ID" value="NZ_BSOC01000001.1"/>
</dbReference>
<gene>
    <name evidence="2" type="ORF">ISS99_18880</name>
</gene>
<dbReference type="EMBL" id="JADIKF010000040">
    <property type="protein sequence ID" value="MBM7131592.1"/>
    <property type="molecule type" value="Genomic_DNA"/>
</dbReference>
<dbReference type="InterPro" id="IPR011460">
    <property type="entry name" value="Lcl_C"/>
</dbReference>